<dbReference type="OrthoDB" id="10435706at2759"/>
<protein>
    <submittedName>
        <fullName evidence="2">Uncharacterized protein</fullName>
    </submittedName>
</protein>
<organism evidence="2 3">
    <name type="scientific">Ancylostoma ceylanicum</name>
    <dbReference type="NCBI Taxonomy" id="53326"/>
    <lineage>
        <taxon>Eukaryota</taxon>
        <taxon>Metazoa</taxon>
        <taxon>Ecdysozoa</taxon>
        <taxon>Nematoda</taxon>
        <taxon>Chromadorea</taxon>
        <taxon>Rhabditida</taxon>
        <taxon>Rhabditina</taxon>
        <taxon>Rhabditomorpha</taxon>
        <taxon>Strongyloidea</taxon>
        <taxon>Ancylostomatidae</taxon>
        <taxon>Ancylostomatinae</taxon>
        <taxon>Ancylostoma</taxon>
    </lineage>
</organism>
<gene>
    <name evidence="2" type="primary">Acey_s0222.g2601</name>
    <name evidence="2" type="ORF">Y032_0222g2601</name>
</gene>
<keyword evidence="1" id="KW-0732">Signal</keyword>
<feature type="chain" id="PRO_5001489543" evidence="1">
    <location>
        <begin position="18"/>
        <end position="70"/>
    </location>
</feature>
<feature type="signal peptide" evidence="1">
    <location>
        <begin position="1"/>
        <end position="17"/>
    </location>
</feature>
<evidence type="ECO:0000313" key="2">
    <source>
        <dbReference type="EMBL" id="EYB90191.1"/>
    </source>
</evidence>
<evidence type="ECO:0000256" key="1">
    <source>
        <dbReference type="SAM" id="SignalP"/>
    </source>
</evidence>
<name>A0A016SIM9_9BILA</name>
<sequence length="70" mass="8290">MQSRSWLIYGFIALVDAAIVDWPNDKMIIAPVDQRRGHDYYIRYDWRAGAKQHDYTGIAVLYVLRTVLRF</sequence>
<proteinExistence type="predicted"/>
<accession>A0A016SIM9</accession>
<dbReference type="Proteomes" id="UP000024635">
    <property type="component" value="Unassembled WGS sequence"/>
</dbReference>
<comment type="caution">
    <text evidence="2">The sequence shown here is derived from an EMBL/GenBank/DDBJ whole genome shotgun (WGS) entry which is preliminary data.</text>
</comment>
<dbReference type="EMBL" id="JARK01001558">
    <property type="protein sequence ID" value="EYB90191.1"/>
    <property type="molecule type" value="Genomic_DNA"/>
</dbReference>
<reference evidence="3" key="1">
    <citation type="journal article" date="2015" name="Nat. Genet.">
        <title>The genome and transcriptome of the zoonotic hookworm Ancylostoma ceylanicum identify infection-specific gene families.</title>
        <authorList>
            <person name="Schwarz E.M."/>
            <person name="Hu Y."/>
            <person name="Antoshechkin I."/>
            <person name="Miller M.M."/>
            <person name="Sternberg P.W."/>
            <person name="Aroian R.V."/>
        </authorList>
    </citation>
    <scope>NUCLEOTIDE SEQUENCE</scope>
    <source>
        <strain evidence="3">HY135</strain>
    </source>
</reference>
<dbReference type="AlphaFoldDB" id="A0A016SIM9"/>
<keyword evidence="3" id="KW-1185">Reference proteome</keyword>
<evidence type="ECO:0000313" key="3">
    <source>
        <dbReference type="Proteomes" id="UP000024635"/>
    </source>
</evidence>